<gene>
    <name evidence="1" type="ORF">MEUPH1_LOCUS956</name>
</gene>
<evidence type="ECO:0000313" key="2">
    <source>
        <dbReference type="Proteomes" id="UP001160148"/>
    </source>
</evidence>
<evidence type="ECO:0000313" key="1">
    <source>
        <dbReference type="EMBL" id="CAI6343729.1"/>
    </source>
</evidence>
<protein>
    <submittedName>
        <fullName evidence="1">Uncharacterized protein</fullName>
    </submittedName>
</protein>
<keyword evidence="2" id="KW-1185">Reference proteome</keyword>
<dbReference type="AlphaFoldDB" id="A0AAV0VJ75"/>
<dbReference type="Proteomes" id="UP001160148">
    <property type="component" value="Unassembled WGS sequence"/>
</dbReference>
<reference evidence="1 2" key="1">
    <citation type="submission" date="2023-01" db="EMBL/GenBank/DDBJ databases">
        <authorList>
            <person name="Whitehead M."/>
        </authorList>
    </citation>
    <scope>NUCLEOTIDE SEQUENCE [LARGE SCALE GENOMIC DNA]</scope>
</reference>
<proteinExistence type="predicted"/>
<dbReference type="EMBL" id="CARXXK010000001">
    <property type="protein sequence ID" value="CAI6343729.1"/>
    <property type="molecule type" value="Genomic_DNA"/>
</dbReference>
<accession>A0AAV0VJ75</accession>
<sequence>MYSINAVQLHLARRREVKYAVGPIEKFCFFRSNVLVNEVRSASSVAINLTCNGSNLQDKHVATLDPAAIAVKTVQPCRRRSDSTASLDDRNLVESKKRLRSTAYDAVFFDA</sequence>
<name>A0AAV0VJ75_9HEMI</name>
<organism evidence="1 2">
    <name type="scientific">Macrosiphum euphorbiae</name>
    <name type="common">potato aphid</name>
    <dbReference type="NCBI Taxonomy" id="13131"/>
    <lineage>
        <taxon>Eukaryota</taxon>
        <taxon>Metazoa</taxon>
        <taxon>Ecdysozoa</taxon>
        <taxon>Arthropoda</taxon>
        <taxon>Hexapoda</taxon>
        <taxon>Insecta</taxon>
        <taxon>Pterygota</taxon>
        <taxon>Neoptera</taxon>
        <taxon>Paraneoptera</taxon>
        <taxon>Hemiptera</taxon>
        <taxon>Sternorrhyncha</taxon>
        <taxon>Aphidomorpha</taxon>
        <taxon>Aphidoidea</taxon>
        <taxon>Aphididae</taxon>
        <taxon>Macrosiphini</taxon>
        <taxon>Macrosiphum</taxon>
    </lineage>
</organism>
<comment type="caution">
    <text evidence="1">The sequence shown here is derived from an EMBL/GenBank/DDBJ whole genome shotgun (WGS) entry which is preliminary data.</text>
</comment>